<dbReference type="EMBL" id="BARW01019656">
    <property type="protein sequence ID" value="GAI97880.1"/>
    <property type="molecule type" value="Genomic_DNA"/>
</dbReference>
<organism evidence="1">
    <name type="scientific">marine sediment metagenome</name>
    <dbReference type="NCBI Taxonomy" id="412755"/>
    <lineage>
        <taxon>unclassified sequences</taxon>
        <taxon>metagenomes</taxon>
        <taxon>ecological metagenomes</taxon>
    </lineage>
</organism>
<dbReference type="InterPro" id="IPR038071">
    <property type="entry name" value="UROD/MetE-like_sf"/>
</dbReference>
<gene>
    <name evidence="1" type="ORF">S12H4_33366</name>
</gene>
<name>X1UDB4_9ZZZZ</name>
<comment type="caution">
    <text evidence="1">The sequence shown here is derived from an EMBL/GenBank/DDBJ whole genome shotgun (WGS) entry which is preliminary data.</text>
</comment>
<proteinExistence type="predicted"/>
<feature type="non-terminal residue" evidence="1">
    <location>
        <position position="200"/>
    </location>
</feature>
<dbReference type="Gene3D" id="3.20.20.210">
    <property type="match status" value="1"/>
</dbReference>
<accession>X1UDB4</accession>
<reference evidence="1" key="1">
    <citation type="journal article" date="2014" name="Front. Microbiol.">
        <title>High frequency of phylogenetically diverse reductive dehalogenase-homologous genes in deep subseafloor sedimentary metagenomes.</title>
        <authorList>
            <person name="Kawai M."/>
            <person name="Futagami T."/>
            <person name="Toyoda A."/>
            <person name="Takaki Y."/>
            <person name="Nishi S."/>
            <person name="Hori S."/>
            <person name="Arai W."/>
            <person name="Tsubouchi T."/>
            <person name="Morono Y."/>
            <person name="Uchiyama I."/>
            <person name="Ito T."/>
            <person name="Fujiyama A."/>
            <person name="Inagaki F."/>
            <person name="Takami H."/>
        </authorList>
    </citation>
    <scope>NUCLEOTIDE SEQUENCE</scope>
    <source>
        <strain evidence="1">Expedition CK06-06</strain>
    </source>
</reference>
<evidence type="ECO:0008006" key="2">
    <source>
        <dbReference type="Google" id="ProtNLM"/>
    </source>
</evidence>
<protein>
    <recommendedName>
        <fullName evidence="2">Uroporphyrinogen decarboxylase (URO-D) domain-containing protein</fullName>
    </recommendedName>
</protein>
<evidence type="ECO:0000313" key="1">
    <source>
        <dbReference type="EMBL" id="GAI97880.1"/>
    </source>
</evidence>
<sequence length="200" mass="23319">MNSRERVNTTLNHKEPDKVPIDLGGNQSSIHIKAYKKLLDYLEIEDENVQYADFVQQIVRPCDKILERFGIDVRYVQPLGGMVRVQDMEPQYEGKYVGLYDQFGVFWGNDAKKDLDEILYYDPVIHPFADFKSVSDIRDFNWPDGKDKTPFNGLKECAKDLRDNTDFALSTPPVGCIYEYCTFLFGFTKTLRYLRTKPEF</sequence>
<dbReference type="AlphaFoldDB" id="X1UDB4"/>